<reference evidence="2" key="1">
    <citation type="journal article" date="2019" name="Int. J. Syst. Evol. Microbiol.">
        <title>The Global Catalogue of Microorganisms (GCM) 10K type strain sequencing project: providing services to taxonomists for standard genome sequencing and annotation.</title>
        <authorList>
            <consortium name="The Broad Institute Genomics Platform"/>
            <consortium name="The Broad Institute Genome Sequencing Center for Infectious Disease"/>
            <person name="Wu L."/>
            <person name="Ma J."/>
        </authorList>
    </citation>
    <scope>NUCLEOTIDE SEQUENCE [LARGE SCALE GENOMIC DNA]</scope>
    <source>
        <strain evidence="2">KCTC 3950</strain>
    </source>
</reference>
<name>A0ABW5PE68_9BACL</name>
<evidence type="ECO:0000313" key="1">
    <source>
        <dbReference type="EMBL" id="MFD2613419.1"/>
    </source>
</evidence>
<dbReference type="RefSeq" id="WP_377603416.1">
    <property type="nucleotide sequence ID" value="NZ_JBHUME010000008.1"/>
</dbReference>
<organism evidence="1 2">
    <name type="scientific">Paenibacillus gansuensis</name>
    <dbReference type="NCBI Taxonomy" id="306542"/>
    <lineage>
        <taxon>Bacteria</taxon>
        <taxon>Bacillati</taxon>
        <taxon>Bacillota</taxon>
        <taxon>Bacilli</taxon>
        <taxon>Bacillales</taxon>
        <taxon>Paenibacillaceae</taxon>
        <taxon>Paenibacillus</taxon>
    </lineage>
</organism>
<gene>
    <name evidence="1" type="ORF">ACFSUF_13390</name>
</gene>
<sequence>MTLFFLAAAFGLYSIGKDGVLLWKGKSWMDLMKYAVLLALSLSLAWYQGSGRSLPNPVDAINQGFGPISKQLNLLLGGKGE</sequence>
<proteinExistence type="predicted"/>
<accession>A0ABW5PE68</accession>
<evidence type="ECO:0000313" key="2">
    <source>
        <dbReference type="Proteomes" id="UP001597541"/>
    </source>
</evidence>
<comment type="caution">
    <text evidence="1">The sequence shown here is derived from an EMBL/GenBank/DDBJ whole genome shotgun (WGS) entry which is preliminary data.</text>
</comment>
<dbReference type="EMBL" id="JBHUME010000008">
    <property type="protein sequence ID" value="MFD2613419.1"/>
    <property type="molecule type" value="Genomic_DNA"/>
</dbReference>
<keyword evidence="2" id="KW-1185">Reference proteome</keyword>
<protein>
    <submittedName>
        <fullName evidence="1">Uncharacterized protein</fullName>
    </submittedName>
</protein>
<dbReference type="Proteomes" id="UP001597541">
    <property type="component" value="Unassembled WGS sequence"/>
</dbReference>